<dbReference type="Pfam" id="PF01966">
    <property type="entry name" value="HD"/>
    <property type="match status" value="1"/>
</dbReference>
<evidence type="ECO:0000313" key="3">
    <source>
        <dbReference type="Proteomes" id="UP000297422"/>
    </source>
</evidence>
<gene>
    <name evidence="2" type="ORF">EHQ90_08475</name>
</gene>
<accession>A0ABY2N5D2</accession>
<protein>
    <submittedName>
        <fullName evidence="2">HD domain-containing protein</fullName>
    </submittedName>
</protein>
<dbReference type="SUPFAM" id="SSF109604">
    <property type="entry name" value="HD-domain/PDEase-like"/>
    <property type="match status" value="1"/>
</dbReference>
<comment type="caution">
    <text evidence="2">The sequence shown here is derived from an EMBL/GenBank/DDBJ whole genome shotgun (WGS) entry which is preliminary data.</text>
</comment>
<evidence type="ECO:0000259" key="1">
    <source>
        <dbReference type="Pfam" id="PF01966"/>
    </source>
</evidence>
<dbReference type="InterPro" id="IPR006674">
    <property type="entry name" value="HD_domain"/>
</dbReference>
<name>A0ABY2N5D2_9LEPT</name>
<organism evidence="2 3">
    <name type="scientific">Leptospira stimsonii</name>
    <dbReference type="NCBI Taxonomy" id="2202203"/>
    <lineage>
        <taxon>Bacteria</taxon>
        <taxon>Pseudomonadati</taxon>
        <taxon>Spirochaetota</taxon>
        <taxon>Spirochaetia</taxon>
        <taxon>Leptospirales</taxon>
        <taxon>Leptospiraceae</taxon>
        <taxon>Leptospira</taxon>
    </lineage>
</organism>
<proteinExistence type="predicted"/>
<feature type="domain" description="HD" evidence="1">
    <location>
        <begin position="26"/>
        <end position="125"/>
    </location>
</feature>
<dbReference type="Proteomes" id="UP000297422">
    <property type="component" value="Unassembled WGS sequence"/>
</dbReference>
<keyword evidence="3" id="KW-1185">Reference proteome</keyword>
<dbReference type="EMBL" id="RQGT01000066">
    <property type="protein sequence ID" value="TGM16923.1"/>
    <property type="molecule type" value="Genomic_DNA"/>
</dbReference>
<evidence type="ECO:0000313" key="2">
    <source>
        <dbReference type="EMBL" id="TGM16923.1"/>
    </source>
</evidence>
<dbReference type="RefSeq" id="WP_135684733.1">
    <property type="nucleotide sequence ID" value="NZ_RQEQ01000013.1"/>
</dbReference>
<dbReference type="Gene3D" id="1.10.3210.10">
    <property type="entry name" value="Hypothetical protein af1432"/>
    <property type="match status" value="1"/>
</dbReference>
<reference evidence="3" key="1">
    <citation type="journal article" date="2019" name="PLoS Negl. Trop. Dis.">
        <title>Revisiting the worldwide diversity of Leptospira species in the environment.</title>
        <authorList>
            <person name="Vincent A.T."/>
            <person name="Schiettekatte O."/>
            <person name="Bourhy P."/>
            <person name="Veyrier F.J."/>
            <person name="Picardeau M."/>
        </authorList>
    </citation>
    <scope>NUCLEOTIDE SEQUENCE [LARGE SCALE GENOMIC DNA]</scope>
    <source>
        <strain evidence="3">201702407</strain>
    </source>
</reference>
<sequence>MNRVFLDSWKDGIQLLKDLKASRSLINHHELVIETAEKILDRLPTVVKHLIDRDSVLIGCSVHDIGKIIKPAEENKPGKNHELAGRDLLLSLGISPKIARYCMIHSLPEEKLYLEELFVGIADNLWKGSRDLTKELCFYQKSTALLNHKDELLFKKLDDVFERISDENFRSYKEYLKVNRVSV</sequence>